<dbReference type="OrthoDB" id="1490539at2"/>
<feature type="domain" description="OmpA-like" evidence="6">
    <location>
        <begin position="310"/>
        <end position="427"/>
    </location>
</feature>
<dbReference type="InterPro" id="IPR050330">
    <property type="entry name" value="Bact_OuterMem_StrucFunc"/>
</dbReference>
<reference evidence="7 8" key="1">
    <citation type="submission" date="2018-05" db="EMBL/GenBank/DDBJ databases">
        <title>Genomic Encyclopedia of Archaeal and Bacterial Type Strains, Phase II (KMG-II): from individual species to whole genera.</title>
        <authorList>
            <person name="Goeker M."/>
        </authorList>
    </citation>
    <scope>NUCLEOTIDE SEQUENCE [LARGE SCALE GENOMIC DNA]</scope>
    <source>
        <strain evidence="7 8">DSM 22214</strain>
    </source>
</reference>
<keyword evidence="5" id="KW-1133">Transmembrane helix</keyword>
<name>A0A316DI57_9BACT</name>
<feature type="transmembrane region" description="Helical" evidence="5">
    <location>
        <begin position="9"/>
        <end position="27"/>
    </location>
</feature>
<accession>A0A316DI57</accession>
<dbReference type="PROSITE" id="PS51123">
    <property type="entry name" value="OMPA_2"/>
    <property type="match status" value="1"/>
</dbReference>
<dbReference type="SUPFAM" id="SSF63829">
    <property type="entry name" value="Calcium-dependent phosphotriesterase"/>
    <property type="match status" value="1"/>
</dbReference>
<protein>
    <submittedName>
        <fullName evidence="7">OmpA family protein</fullName>
    </submittedName>
</protein>
<dbReference type="CDD" id="cd07185">
    <property type="entry name" value="OmpA_C-like"/>
    <property type="match status" value="1"/>
</dbReference>
<dbReference type="PANTHER" id="PTHR30329">
    <property type="entry name" value="STATOR ELEMENT OF FLAGELLAR MOTOR COMPLEX"/>
    <property type="match status" value="1"/>
</dbReference>
<keyword evidence="5" id="KW-0812">Transmembrane</keyword>
<dbReference type="SUPFAM" id="SSF103088">
    <property type="entry name" value="OmpA-like"/>
    <property type="match status" value="1"/>
</dbReference>
<evidence type="ECO:0000313" key="8">
    <source>
        <dbReference type="Proteomes" id="UP000245489"/>
    </source>
</evidence>
<evidence type="ECO:0000259" key="6">
    <source>
        <dbReference type="PROSITE" id="PS51123"/>
    </source>
</evidence>
<dbReference type="InterPro" id="IPR006664">
    <property type="entry name" value="OMP_bac"/>
</dbReference>
<comment type="subcellular location">
    <subcellularLocation>
        <location evidence="1">Cell outer membrane</location>
    </subcellularLocation>
</comment>
<evidence type="ECO:0000256" key="2">
    <source>
        <dbReference type="ARBA" id="ARBA00023136"/>
    </source>
</evidence>
<evidence type="ECO:0000313" key="7">
    <source>
        <dbReference type="EMBL" id="PWK17844.1"/>
    </source>
</evidence>
<dbReference type="Pfam" id="PF00691">
    <property type="entry name" value="OmpA"/>
    <property type="match status" value="1"/>
</dbReference>
<keyword evidence="8" id="KW-1185">Reference proteome</keyword>
<evidence type="ECO:0000256" key="5">
    <source>
        <dbReference type="SAM" id="Phobius"/>
    </source>
</evidence>
<dbReference type="Proteomes" id="UP000245489">
    <property type="component" value="Unassembled WGS sequence"/>
</dbReference>
<dbReference type="EMBL" id="QGGO01000033">
    <property type="protein sequence ID" value="PWK17844.1"/>
    <property type="molecule type" value="Genomic_DNA"/>
</dbReference>
<keyword evidence="3" id="KW-0998">Cell outer membrane</keyword>
<organism evidence="7 8">
    <name type="scientific">Arcicella aurantiaca</name>
    <dbReference type="NCBI Taxonomy" id="591202"/>
    <lineage>
        <taxon>Bacteria</taxon>
        <taxon>Pseudomonadati</taxon>
        <taxon>Bacteroidota</taxon>
        <taxon>Cytophagia</taxon>
        <taxon>Cytophagales</taxon>
        <taxon>Flectobacillaceae</taxon>
        <taxon>Arcicella</taxon>
    </lineage>
</organism>
<dbReference type="PRINTS" id="PR01021">
    <property type="entry name" value="OMPADOMAIN"/>
</dbReference>
<gene>
    <name evidence="7" type="ORF">LV89_04291</name>
</gene>
<evidence type="ECO:0000256" key="1">
    <source>
        <dbReference type="ARBA" id="ARBA00004442"/>
    </source>
</evidence>
<evidence type="ECO:0000256" key="4">
    <source>
        <dbReference type="PROSITE-ProRule" id="PRU00473"/>
    </source>
</evidence>
<evidence type="ECO:0000256" key="3">
    <source>
        <dbReference type="ARBA" id="ARBA00023237"/>
    </source>
</evidence>
<dbReference type="RefSeq" id="WP_109744950.1">
    <property type="nucleotide sequence ID" value="NZ_QGGO01000033.1"/>
</dbReference>
<sequence>MKIIRPPKYLFYLGVSFLILECLPIIAQQRDGLRQKGDRYENTGIPNNCDDKIYGLTYSGNIIEVESIEKSERKIKQLINVFPFKSNALAKGVNNKIYAVKADEQGKTPLYEYNPKSNQGNITKWSLPSHSDGGWISGAVDSKGKLYFITTTMENLVRIDIRKGEPDIMWSDNISVNGWRKENCSAGCNFFINQKDELVVKENKGNHLWYIPLGERFTVSKTETINSLTEINPSNDILEYTNTNGALMTLILRRDGISYYSSKKEDTFSVMKIDTVKLGILTDLAGCNNFIKKEEKVVEDDKDELITASTNINESIRLKNILFQLGESELMPESFDELNKLVRQLRKYPQVEILLEGHTDITGDAVENIKLSLERVNSCKKYLVNKGIDGRRIQTKGLGSSKPLKRSGSEKEREINRRVEFKIIKGIG</sequence>
<dbReference type="AlphaFoldDB" id="A0A316DI57"/>
<dbReference type="InterPro" id="IPR036737">
    <property type="entry name" value="OmpA-like_sf"/>
</dbReference>
<dbReference type="PANTHER" id="PTHR30329:SF21">
    <property type="entry name" value="LIPOPROTEIN YIAD-RELATED"/>
    <property type="match status" value="1"/>
</dbReference>
<keyword evidence="2 4" id="KW-0472">Membrane</keyword>
<proteinExistence type="predicted"/>
<comment type="caution">
    <text evidence="7">The sequence shown here is derived from an EMBL/GenBank/DDBJ whole genome shotgun (WGS) entry which is preliminary data.</text>
</comment>
<dbReference type="GO" id="GO:0009279">
    <property type="term" value="C:cell outer membrane"/>
    <property type="evidence" value="ECO:0007669"/>
    <property type="project" value="UniProtKB-SubCell"/>
</dbReference>
<dbReference type="Gene3D" id="3.30.1330.60">
    <property type="entry name" value="OmpA-like domain"/>
    <property type="match status" value="1"/>
</dbReference>
<dbReference type="InterPro" id="IPR006665">
    <property type="entry name" value="OmpA-like"/>
</dbReference>